<name>A0A1H9ZVQ8_9GAMM</name>
<dbReference type="Proteomes" id="UP000198762">
    <property type="component" value="Unassembled WGS sequence"/>
</dbReference>
<comment type="subcellular location">
    <subcellularLocation>
        <location evidence="1">Cell membrane</location>
        <topology evidence="1">Multi-pass membrane protein</topology>
    </subcellularLocation>
</comment>
<dbReference type="PANTHER" id="PTHR43738">
    <property type="entry name" value="ABC TRANSPORTER, MEMBRANE PROTEIN"/>
    <property type="match status" value="1"/>
</dbReference>
<evidence type="ECO:0000256" key="5">
    <source>
        <dbReference type="ARBA" id="ARBA00023136"/>
    </source>
</evidence>
<dbReference type="InterPro" id="IPR025857">
    <property type="entry name" value="MacB_PCD"/>
</dbReference>
<feature type="transmembrane region" description="Helical" evidence="6">
    <location>
        <begin position="389"/>
        <end position="407"/>
    </location>
</feature>
<dbReference type="InterPro" id="IPR003838">
    <property type="entry name" value="ABC3_permease_C"/>
</dbReference>
<evidence type="ECO:0000256" key="4">
    <source>
        <dbReference type="ARBA" id="ARBA00022989"/>
    </source>
</evidence>
<dbReference type="STRING" id="430453.SAMN04487962_10259"/>
<dbReference type="Pfam" id="PF02687">
    <property type="entry name" value="FtsX"/>
    <property type="match status" value="1"/>
</dbReference>
<evidence type="ECO:0000256" key="1">
    <source>
        <dbReference type="ARBA" id="ARBA00004651"/>
    </source>
</evidence>
<keyword evidence="4 6" id="KW-1133">Transmembrane helix</keyword>
<keyword evidence="5 6" id="KW-0472">Membrane</keyword>
<sequence>MKPSLALSLATASLWHRRRILLLVTLTLTLSVSLLLGVQYLRTEVRQSFNSAVSGTDLIIGARSGELNLLLYSVFHIGHATNNLGWNSFQELAGDDRIDWLIPLSLGDSYRGHRVVGTDRRFLDYYQYGDDQPLQLVKGQWFSDVFEVVLGAQVARTLGHRTGDEIVLSHGGGRTSFVKHDQHPFRVSGVLAATGTPVDRGVYVSLEGLEAIHIGWEAGVPAPGRTLSADAARIRELTPDTITAALAGIKRPILTFQVQRDINQYAGEPLSAILPGVALAQLWQVLGQFELLLMGITAFVVVISLTGLVTVLLTLQTHRHQEIAVLRANGASPSLIASLYLLECTGLAVTATALATGLWYLALLAVAPWLLDTFGLAINLRPLTGVESLLLLSVPLAGLVVGAIPAIKAWRLGNRPSGWAAE</sequence>
<dbReference type="EMBL" id="FOHZ01000002">
    <property type="protein sequence ID" value="SES85425.1"/>
    <property type="molecule type" value="Genomic_DNA"/>
</dbReference>
<reference evidence="10" key="1">
    <citation type="submission" date="2016-10" db="EMBL/GenBank/DDBJ databases">
        <authorList>
            <person name="Varghese N."/>
            <person name="Submissions S."/>
        </authorList>
    </citation>
    <scope>NUCLEOTIDE SEQUENCE [LARGE SCALE GENOMIC DNA]</scope>
    <source>
        <strain evidence="10">CGMCC 1.6489</strain>
    </source>
</reference>
<keyword evidence="3 6" id="KW-0812">Transmembrane</keyword>
<dbReference type="InterPro" id="IPR051125">
    <property type="entry name" value="ABC-4/HrtB_transporter"/>
</dbReference>
<evidence type="ECO:0000256" key="3">
    <source>
        <dbReference type="ARBA" id="ARBA00022692"/>
    </source>
</evidence>
<feature type="domain" description="ABC3 transporter permease C-terminal" evidence="7">
    <location>
        <begin position="296"/>
        <end position="409"/>
    </location>
</feature>
<keyword evidence="10" id="KW-1185">Reference proteome</keyword>
<evidence type="ECO:0000256" key="2">
    <source>
        <dbReference type="ARBA" id="ARBA00022475"/>
    </source>
</evidence>
<dbReference type="GO" id="GO:0005886">
    <property type="term" value="C:plasma membrane"/>
    <property type="evidence" value="ECO:0007669"/>
    <property type="project" value="UniProtKB-SubCell"/>
</dbReference>
<dbReference type="RefSeq" id="WP_091848755.1">
    <property type="nucleotide sequence ID" value="NZ_FOHZ01000002.1"/>
</dbReference>
<protein>
    <submittedName>
        <fullName evidence="9">Putative ABC transport system permease protein</fullName>
    </submittedName>
</protein>
<evidence type="ECO:0000259" key="8">
    <source>
        <dbReference type="Pfam" id="PF12704"/>
    </source>
</evidence>
<feature type="domain" description="MacB-like periplasmic core" evidence="8">
    <location>
        <begin position="22"/>
        <end position="211"/>
    </location>
</feature>
<proteinExistence type="predicted"/>
<feature type="transmembrane region" description="Helical" evidence="6">
    <location>
        <begin position="20"/>
        <end position="41"/>
    </location>
</feature>
<accession>A0A1H9ZVQ8</accession>
<dbReference type="OrthoDB" id="9784014at2"/>
<organism evidence="9 10">
    <name type="scientific">Marinobacter segnicrescens</name>
    <dbReference type="NCBI Taxonomy" id="430453"/>
    <lineage>
        <taxon>Bacteria</taxon>
        <taxon>Pseudomonadati</taxon>
        <taxon>Pseudomonadota</taxon>
        <taxon>Gammaproteobacteria</taxon>
        <taxon>Pseudomonadales</taxon>
        <taxon>Marinobacteraceae</taxon>
        <taxon>Marinobacter</taxon>
    </lineage>
</organism>
<feature type="transmembrane region" description="Helical" evidence="6">
    <location>
        <begin position="336"/>
        <end position="369"/>
    </location>
</feature>
<dbReference type="PANTHER" id="PTHR43738:SF2">
    <property type="entry name" value="ABC TRANSPORTER PERMEASE"/>
    <property type="match status" value="1"/>
</dbReference>
<evidence type="ECO:0000256" key="6">
    <source>
        <dbReference type="SAM" id="Phobius"/>
    </source>
</evidence>
<evidence type="ECO:0000259" key="7">
    <source>
        <dbReference type="Pfam" id="PF02687"/>
    </source>
</evidence>
<dbReference type="Pfam" id="PF12704">
    <property type="entry name" value="MacB_PCD"/>
    <property type="match status" value="1"/>
</dbReference>
<evidence type="ECO:0000313" key="10">
    <source>
        <dbReference type="Proteomes" id="UP000198762"/>
    </source>
</evidence>
<feature type="transmembrane region" description="Helical" evidence="6">
    <location>
        <begin position="291"/>
        <end position="315"/>
    </location>
</feature>
<evidence type="ECO:0000313" key="9">
    <source>
        <dbReference type="EMBL" id="SES85425.1"/>
    </source>
</evidence>
<gene>
    <name evidence="9" type="ORF">SAMN04487962_10259</name>
</gene>
<dbReference type="AlphaFoldDB" id="A0A1H9ZVQ8"/>
<keyword evidence="2" id="KW-1003">Cell membrane</keyword>